<comment type="caution">
    <text evidence="1">The sequence shown here is derived from an EMBL/GenBank/DDBJ whole genome shotgun (WGS) entry which is preliminary data.</text>
</comment>
<dbReference type="Proteomes" id="UP000824093">
    <property type="component" value="Unassembled WGS sequence"/>
</dbReference>
<sequence length="311" mass="34873">MKKQKNKLENGNSYYELWNPINDRRVEIYELKEDRTVNYGNNNKTKLITAKVKGNVDETDSESEVSLVCFEIPEKMNKEDLYKNGVLNVLTYNGAFYSLKGKEYNHVGRISEFVENSQAGYGYAIEPATNIVLNYVKRSLNHNIAGKGEEIHSIPSGVTKEGLKREIQKGNFIKITGNNSYVIEDIYGKEIKLENVNIASNIKHSDGSHSTLYTCKRVVNNGLGKQNVSFELPTNIGNIVRNGNEDQIGKLRELVSDPSVANFTANNAKPGTNKNLTYIGNLQYTEEGYQITDGASPVLGYVDEIAKQPRF</sequence>
<protein>
    <submittedName>
        <fullName evidence="1">Uncharacterized protein</fullName>
    </submittedName>
</protein>
<reference evidence="1" key="2">
    <citation type="journal article" date="2021" name="PeerJ">
        <title>Extensive microbial diversity within the chicken gut microbiome revealed by metagenomics and culture.</title>
        <authorList>
            <person name="Gilroy R."/>
            <person name="Ravi A."/>
            <person name="Getino M."/>
            <person name="Pursley I."/>
            <person name="Horton D.L."/>
            <person name="Alikhan N.F."/>
            <person name="Baker D."/>
            <person name="Gharbi K."/>
            <person name="Hall N."/>
            <person name="Watson M."/>
            <person name="Adriaenssens E.M."/>
            <person name="Foster-Nyarko E."/>
            <person name="Jarju S."/>
            <person name="Secka A."/>
            <person name="Antonio M."/>
            <person name="Oren A."/>
            <person name="Chaudhuri R.R."/>
            <person name="La Ragione R."/>
            <person name="Hildebrand F."/>
            <person name="Pallen M.J."/>
        </authorList>
    </citation>
    <scope>NUCLEOTIDE SEQUENCE</scope>
    <source>
        <strain evidence="1">CHK195-15760</strain>
    </source>
</reference>
<evidence type="ECO:0000313" key="2">
    <source>
        <dbReference type="Proteomes" id="UP000824093"/>
    </source>
</evidence>
<proteinExistence type="predicted"/>
<organism evidence="1 2">
    <name type="scientific">Candidatus Merdicola faecigallinarum</name>
    <dbReference type="NCBI Taxonomy" id="2840862"/>
    <lineage>
        <taxon>Bacteria</taxon>
        <taxon>Bacillati</taxon>
        <taxon>Bacillota</taxon>
        <taxon>Clostridia</taxon>
        <taxon>Candidatus Merdicola</taxon>
    </lineage>
</organism>
<dbReference type="AlphaFoldDB" id="A0A9D1M1P8"/>
<reference evidence="1" key="1">
    <citation type="submission" date="2020-10" db="EMBL/GenBank/DDBJ databases">
        <authorList>
            <person name="Gilroy R."/>
        </authorList>
    </citation>
    <scope>NUCLEOTIDE SEQUENCE</scope>
    <source>
        <strain evidence="1">CHK195-15760</strain>
    </source>
</reference>
<accession>A0A9D1M1P8</accession>
<gene>
    <name evidence="1" type="ORF">IAB70_06580</name>
</gene>
<name>A0A9D1M1P8_9FIRM</name>
<dbReference type="EMBL" id="DVNH01000049">
    <property type="protein sequence ID" value="HIU52258.1"/>
    <property type="molecule type" value="Genomic_DNA"/>
</dbReference>
<evidence type="ECO:0000313" key="1">
    <source>
        <dbReference type="EMBL" id="HIU52258.1"/>
    </source>
</evidence>